<evidence type="ECO:0000256" key="1">
    <source>
        <dbReference type="SAM" id="Phobius"/>
    </source>
</evidence>
<dbReference type="HOGENOM" id="CLU_000258_1_0_0"/>
<gene>
    <name evidence="3" type="ordered locus">Lebu_1810</name>
</gene>
<dbReference type="SUPFAM" id="SSF103515">
    <property type="entry name" value="Autotransporter"/>
    <property type="match status" value="1"/>
</dbReference>
<dbReference type="SMART" id="SM00710">
    <property type="entry name" value="PbH1"/>
    <property type="match status" value="10"/>
</dbReference>
<evidence type="ECO:0000313" key="4">
    <source>
        <dbReference type="Proteomes" id="UP000001910"/>
    </source>
</evidence>
<dbReference type="OrthoDB" id="78031at2"/>
<name>C7NBZ5_LEPBD</name>
<dbReference type="SMART" id="SM00869">
    <property type="entry name" value="Autotransporter"/>
    <property type="match status" value="1"/>
</dbReference>
<dbReference type="InterPro" id="IPR005546">
    <property type="entry name" value="Autotransporte_beta"/>
</dbReference>
<accession>C7NBZ5</accession>
<dbReference type="STRING" id="523794.Lebu_1810"/>
<dbReference type="NCBIfam" id="NF033175">
    <property type="entry name" value="fuso_auto_Nterm"/>
    <property type="match status" value="1"/>
</dbReference>
<evidence type="ECO:0000313" key="3">
    <source>
        <dbReference type="EMBL" id="ACV39676.1"/>
    </source>
</evidence>
<dbReference type="Proteomes" id="UP000001910">
    <property type="component" value="Chromosome"/>
</dbReference>
<dbReference type="RefSeq" id="WP_015770015.1">
    <property type="nucleotide sequence ID" value="NC_013192.1"/>
</dbReference>
<organism evidence="3 4">
    <name type="scientific">Leptotrichia buccalis (strain ATCC 14201 / DSM 1135 / JCM 12969 / NCTC 10249 / C-1013-b)</name>
    <dbReference type="NCBI Taxonomy" id="523794"/>
    <lineage>
        <taxon>Bacteria</taxon>
        <taxon>Fusobacteriati</taxon>
        <taxon>Fusobacteriota</taxon>
        <taxon>Fusobacteriia</taxon>
        <taxon>Fusobacteriales</taxon>
        <taxon>Leptotrichiaceae</taxon>
        <taxon>Leptotrichia</taxon>
    </lineage>
</organism>
<evidence type="ECO:0000259" key="2">
    <source>
        <dbReference type="PROSITE" id="PS51208"/>
    </source>
</evidence>
<feature type="domain" description="Autotransporter" evidence="2">
    <location>
        <begin position="3348"/>
        <end position="3644"/>
    </location>
</feature>
<dbReference type="InterPro" id="IPR053787">
    <property type="entry name" value="Autotransptr-assoc_N"/>
</dbReference>
<dbReference type="eggNOG" id="COG3210">
    <property type="taxonomic scope" value="Bacteria"/>
</dbReference>
<protein>
    <submittedName>
        <fullName evidence="3">Autotransporter beta-domain protein</fullName>
    </submittedName>
</protein>
<keyword evidence="4" id="KW-1185">Reference proteome</keyword>
<feature type="transmembrane region" description="Helical" evidence="1">
    <location>
        <begin position="27"/>
        <end position="44"/>
    </location>
</feature>
<dbReference type="EMBL" id="CP001685">
    <property type="protein sequence ID" value="ACV39676.1"/>
    <property type="molecule type" value="Genomic_DNA"/>
</dbReference>
<reference evidence="3 4" key="1">
    <citation type="journal article" date="2009" name="Stand. Genomic Sci.">
        <title>Complete genome sequence of Leptotrichia buccalis type strain (C-1013-b).</title>
        <authorList>
            <person name="Ivanova N."/>
            <person name="Gronow S."/>
            <person name="Lapidus A."/>
            <person name="Copeland A."/>
            <person name="Glavina Del Rio T."/>
            <person name="Nolan M."/>
            <person name="Lucas S."/>
            <person name="Chen F."/>
            <person name="Tice H."/>
            <person name="Cheng J.F."/>
            <person name="Saunders E."/>
            <person name="Bruce D."/>
            <person name="Goodwin L."/>
            <person name="Brettin T."/>
            <person name="Detter J.C."/>
            <person name="Han C."/>
            <person name="Pitluck S."/>
            <person name="Mikhailova N."/>
            <person name="Pati A."/>
            <person name="Mavrommatis K."/>
            <person name="Chen A."/>
            <person name="Palaniappan K."/>
            <person name="Land M."/>
            <person name="Hauser L."/>
            <person name="Chang Y.J."/>
            <person name="Jeffries C.D."/>
            <person name="Chain P."/>
            <person name="Rohde C."/>
            <person name="Goker M."/>
            <person name="Bristow J."/>
            <person name="Eisen J.A."/>
            <person name="Markowitz V."/>
            <person name="Hugenholtz P."/>
            <person name="Kyrpides N.C."/>
            <person name="Klenk H.P."/>
        </authorList>
    </citation>
    <scope>NUCLEOTIDE SEQUENCE [LARGE SCALE GENOMIC DNA]</scope>
    <source>
        <strain evidence="4">ATCC 14201 / DSM 1135 / JCM 12969 / NCTC 10249 / C-1013-b</strain>
    </source>
</reference>
<dbReference type="PROSITE" id="PS51208">
    <property type="entry name" value="AUTOTRANSPORTER"/>
    <property type="match status" value="1"/>
</dbReference>
<sequence>MSNNLKQAKKDLKAFAKRAKNVKYTESLLFSYLITGMITFSIGINTSSDVLYERMNKELVMSAEKTRTAIKKKKKANKESIEDLNLELIQLMEQGDQVIKSKWDSWQFGSNTFASRNNGAYKGRGDKASKYPFVGVYNRGNWGETAALSNRRRVLNPTINSSSVGSTSYGLASLLHVQEPEVEIQIMANVRPKSVLKEEITITPQIDMPREVVRPAINLGVTTPIAAPTILLPTLNPVAIEVAKIDEPGAPSKVDPINITMKLDAPQITLKITPPSLTMAISAPEAEVNTITITPPGVSEVSTITVNKPAAPSVTPPSPTVNPIVFSIPNLKPYGNNQYQSRNQNKNLEAKIYTLSVQDDPQRGDASIVEYITNTGEFTAPSGTVMNVDVKRRRAVTLDPGLPTKQKPGIEEWGGIDDPNYSFENFGRINLIVEDTAGIEVQPDTHKGNLKVKGINSGIIEGKADKQAAMLFTSENSTSKNEHTLINKGNIIMGGKNSVGFATSDFIVENNNKASWHMIAKNEGIIDLNNEKNHGMVVAKTQIPIGSNSSFENSGTINVNGKESGGITLLDKIPTATNTGTINITGKNSFGLYSEVDSKIKNAGNINIKDGATGSMGIRVGSTTATNMSNEGGTITISSKDGNNMGVYSEDAPFDNKGAIKVEGKNGNIGMYFNGTTGGTNKNQGAITVTGENGYGVMLNNGSIFENHDSIKATGTDAMGMYMKNSTATNKQNKTISSTKHHAVVQDGGTFTNEGTVSTEAGGKVALYSENGTFTNTTDGVISAKNGGIAMFVKDSTGTVAGKINVGDSANGNTGIGVYLDAASSKTVTFSGAELKLGKGTVGLYAEDADKFGTGFAATNLKADVGEGAALAYFGAVGTGTISGGILSNITSLKMGPKSTLLYGDKNSTIVVNDNFDMSTYTDIDKTAQFLVSDQGTTTINASKTIKTNLKTTVSGLSGANVTNKGTIEMAGTDESVGIYLKGSTGTNETSGKISVGENQSIGIYGIETSVLTNKGTIETEKEKSVGMLGNASTIDNVSSGTIETKGEKSAGIYGTNESTITNEGTITAKKTGSAGIYADDSQVTNKTSGIIDTEEGKSAGIYAIFKKAKNIENSGTINVGTSSSPGTETQGIGIYAKLDTAATGNLKIENKEAININIQKSIGIYAQNETGSDGRVTVENSKDISSIATANGAIGIMAKKAKVTNMASTGKIELGGKTSVGIYGIENSELKNFGSILLTNTATDSASVGMMTDGKKLENDGIITMSGGASAGMIGKDGATIKNNAAGTITIQGEKSAAIYTENSTPSNAGTINIEGKESSGIFAKNTDNKDYTIENTGTINLKGTATPPGTQSAGIYAEIGPSAGKTTVYNKNKITVGQKNSVGIYIKNDAAREKGEAINTGTIDLDVESTVGIFVNKAIGENRNIINVKDKSSAGMYGSNDSVITNKNEINVSSEDSAGMYALDSNATNTSTGKITLTASSGASSGSAGMYGKLSSSSVKDYTVLNEGEIKLTSVTKNVGIYGEAASGAAKTLTLQNNKEINIDNGSTKSVGIFARNDLSNSVDTIKAINKAGATITVNSEESIGISAVKSTVDNSGTITMNDKKSAGIYGKSGSKVTNNKKIEMKEKESAGIYLENSDATNAADGTITIDKGASAGIYGKFTSDATDDNTIVNNGNITLTGTSGEEKSAGIYGERDSTATKKLTITNNKEIEVNMKKSVGIYALNEGTKNRDDLVAENNASNGEIKANSENSVGMLANNSVANNKNKITVNNKKATGMYGENGSLITNDTTGKIEITTAGEQAMGIYATGKNTSTGKVTEGVNDGTIDVKGKEGTGMLATANAKIVNNKSITGSVESVIGMYGVDSGTEVINKKDIELSGKKSTGIFAKDDAKALNKGKILLKSTSDNSVGMFGVSSGAGKKITLTNDTDGTIDVESEKSTGMFTKNDGNLTDSTVKNEGIINLKTKNTVGIYTPKSDVQKVGRINLEDDAESSVAVYLSEEAKADASTGIIDLKEKSQSRVAYYIKGTSATDTGKLYGANIGKINGYGVGVYLDGGKLDGTTPKLDYTNGSTGNGIIGLLMKGASADISTYTQGIKVGNSVLDEPNDFYAIGIYTDEQGTSGTPKAISADVTTGANGVGLFAENSSHITYTGTMSIGNNTTAGTGIYIGNGGDGTKTSTVTIDSGADIKLNGVNGVGAIVTTNATVNFETGAKIQFGGDGVGIFGQKGAHINDNGGTLVTNGHSVERIRVTEGKSETKVDLTLETGNIMSHVINGEAIVNAGVTVDSKVNSKNIIALMADGNKNPSPSHTTWIGTLGYDAENNGKIDLSNAVTSTAMYLDSSRGINKGEIIMGDKSTGIYGIYKNSTSVYSDALPGTKNTGIITTTANSKITIGNESSAIYAIGFDKVENNGEIEGKDKSVGIYAKNTTSSTKPVNVNNTGDITLGKGSAGIYISPEISTATVVNSGNITVGDSTLNSSGDVESTSVGIFVKNKTNLTTTGDVTVGNKGFTLYGNDSTINVNGGNYDFSNSGSLAYLENNAVLNYNNSGTLTTSSEPMLYIINSKANMNNNDIIVTSKGTGIYMNGVSTFSGWNNMTLNDGSTGIYADNSDATVTGRKITGTSDKAKGIVARNSSVTNNANMDFSNDDSIGIFSQNKSSAVKNIVNNGNINITGKRSIAAYLEGTMEQTFENTGTINVDKTTTSVKNDSTVGIYAQSGSKINVKNSGKINVDEASFGIYSLSENGNIETTGTSVINVADKAIGIYKKSGTANLGGTINVADHNATDVNSEPVGVYGTSGVTITDNTSIFKVGDKSYGVILANPGLSKTNVYSNSASSKISLGKESTFLYTEGTSQATNNGTITSGTNNGIIAIYGKDGANIVNNGTIDLSQGIGNQGMLVTGASSATNRGAIKIGKTDKSDPDNIIYGIGMAAIDGASATNTGDIYVSGNLSIGMYGDKSGTTLRNDGNIYLDASGATSTDKIQTMMGVFANNGTTFVNTGTITTVGSYVGNGNVQGLVGVAVLNGSTLENYGTINIDADTSYGVLIKGTENNKSIIKNYGNINISGLKSYGVRYDGNSKGVTGNDLPIGDDATPANTLPAINSGAGKITSSNGAQDYYAPKDPSKTIGGTGIVQLPDGRLAIQRNGVLLDENQVQVIDYTTPTVNYALSNFGVYVDTLGRTRPINLDRATDIGINSDLLIGTEFSVLTNKKDVIIGKQILQPFLNQINAGIFNFTPYSASLTWMATPEVDPTTQQITRVLMAKIPYTAFVGRTANEFNFADGLEQRYDANALDSREKLIFNKLNTIGNNEEALLAQSYDEMMGHQYANVQQRIFETGNLLNKEFDYLRREWDTKTKNSNKIKTFGMKGNYKTDTAGIIDYKNKAYGFAYLHENETVKLGEASGWYAGAIKNKFDFNDIGGSKEEQSIVKAGAFKSMPIGKDYNNGLNWTISAEGFMGNGETKRKFLVVDDIFDAKSDFHSFGFAVKNEIRKNIRTSERTSISPYGSLKLEYGRFNGIKEDNGQMRLEVKANDYYSVKPEIGVEFKYKKALGTRTTLIAKVGAAYENELGQVGNVNNKARVRYTSADYFNIKGEKDDRIGNGKLDFNFGIENTRLGITVNAGYDTKGKNARGGIGLKAIY</sequence>
<proteinExistence type="predicted"/>
<dbReference type="InterPro" id="IPR006626">
    <property type="entry name" value="PbH1"/>
</dbReference>
<dbReference type="InterPro" id="IPR036709">
    <property type="entry name" value="Autotransporte_beta_dom_sf"/>
</dbReference>
<dbReference type="eggNOG" id="COG3468">
    <property type="taxonomic scope" value="Bacteria"/>
</dbReference>
<keyword evidence="1" id="KW-1133">Transmembrane helix</keyword>
<dbReference type="KEGG" id="lba:Lebu_1810"/>
<keyword evidence="1" id="KW-0812">Transmembrane</keyword>
<keyword evidence="1" id="KW-0472">Membrane</keyword>